<evidence type="ECO:0000256" key="9">
    <source>
        <dbReference type="ARBA" id="ARBA00023211"/>
    </source>
</evidence>
<keyword evidence="8 11" id="KW-0694">RNA-binding</keyword>
<keyword evidence="12" id="KW-0472">Membrane</keyword>
<feature type="transmembrane region" description="Helical" evidence="12">
    <location>
        <begin position="7"/>
        <end position="29"/>
    </location>
</feature>
<dbReference type="GO" id="GO:0004521">
    <property type="term" value="F:RNA endonuclease activity"/>
    <property type="evidence" value="ECO:0007669"/>
    <property type="project" value="UniProtKB-UniRule"/>
</dbReference>
<evidence type="ECO:0000256" key="2">
    <source>
        <dbReference type="ARBA" id="ARBA00010168"/>
    </source>
</evidence>
<dbReference type="InterPro" id="IPR039787">
    <property type="entry name" value="ENDOU"/>
</dbReference>
<keyword evidence="12" id="KW-0812">Transmembrane</keyword>
<keyword evidence="6 11" id="KW-0255">Endonuclease</keyword>
<keyword evidence="10" id="KW-0456">Lyase</keyword>
<evidence type="ECO:0000313" key="15">
    <source>
        <dbReference type="Proteomes" id="UP001329430"/>
    </source>
</evidence>
<feature type="domain" description="EndoU" evidence="13">
    <location>
        <begin position="50"/>
        <end position="313"/>
    </location>
</feature>
<dbReference type="PROSITE" id="PS51959">
    <property type="entry name" value="ENDOU"/>
    <property type="match status" value="1"/>
</dbReference>
<protein>
    <recommendedName>
        <fullName evidence="13">EndoU domain-containing protein</fullName>
    </recommendedName>
</protein>
<keyword evidence="7 11" id="KW-0378">Hydrolase</keyword>
<evidence type="ECO:0000256" key="4">
    <source>
        <dbReference type="ARBA" id="ARBA00022722"/>
    </source>
</evidence>
<keyword evidence="5 11" id="KW-0479">Metal-binding</keyword>
<evidence type="ECO:0000259" key="13">
    <source>
        <dbReference type="PROSITE" id="PS51959"/>
    </source>
</evidence>
<evidence type="ECO:0000256" key="3">
    <source>
        <dbReference type="ARBA" id="ARBA00011245"/>
    </source>
</evidence>
<proteinExistence type="inferred from homology"/>
<dbReference type="PANTHER" id="PTHR12439:SF42">
    <property type="entry name" value="ENDORIBONUCLEASE-RELATED"/>
    <property type="match status" value="1"/>
</dbReference>
<evidence type="ECO:0000256" key="11">
    <source>
        <dbReference type="RuleBase" id="RU367085"/>
    </source>
</evidence>
<keyword evidence="15" id="KW-1185">Reference proteome</keyword>
<dbReference type="PANTHER" id="PTHR12439">
    <property type="entry name" value="PLACENTAL PROTEIN 11-RELATED"/>
    <property type="match status" value="1"/>
</dbReference>
<evidence type="ECO:0000256" key="12">
    <source>
        <dbReference type="SAM" id="Phobius"/>
    </source>
</evidence>
<dbReference type="GO" id="GO:0046872">
    <property type="term" value="F:metal ion binding"/>
    <property type="evidence" value="ECO:0007669"/>
    <property type="project" value="UniProtKB-UniRule"/>
</dbReference>
<dbReference type="AlphaFoldDB" id="A0AAN7ZLN5"/>
<evidence type="ECO:0000256" key="7">
    <source>
        <dbReference type="ARBA" id="ARBA00022801"/>
    </source>
</evidence>
<dbReference type="EMBL" id="JAVRBK010000002">
    <property type="protein sequence ID" value="KAK5647732.1"/>
    <property type="molecule type" value="Genomic_DNA"/>
</dbReference>
<evidence type="ECO:0000256" key="1">
    <source>
        <dbReference type="ARBA" id="ARBA00001936"/>
    </source>
</evidence>
<dbReference type="GO" id="GO:0003723">
    <property type="term" value="F:RNA binding"/>
    <property type="evidence" value="ECO:0007669"/>
    <property type="project" value="UniProtKB-UniRule"/>
</dbReference>
<dbReference type="Pfam" id="PF09412">
    <property type="entry name" value="XendoU"/>
    <property type="match status" value="1"/>
</dbReference>
<keyword evidence="4 11" id="KW-0540">Nuclease</keyword>
<gene>
    <name evidence="14" type="ORF">RI129_002624</name>
</gene>
<comment type="similarity">
    <text evidence="2 11">Belongs to the ENDOU family.</text>
</comment>
<evidence type="ECO:0000256" key="6">
    <source>
        <dbReference type="ARBA" id="ARBA00022759"/>
    </source>
</evidence>
<evidence type="ECO:0000256" key="10">
    <source>
        <dbReference type="ARBA" id="ARBA00023239"/>
    </source>
</evidence>
<accession>A0AAN7ZLN5</accession>
<dbReference type="InterPro" id="IPR018998">
    <property type="entry name" value="EndoU_C"/>
</dbReference>
<evidence type="ECO:0000256" key="8">
    <source>
        <dbReference type="ARBA" id="ARBA00022884"/>
    </source>
</evidence>
<dbReference type="GO" id="GO:0016787">
    <property type="term" value="F:hydrolase activity"/>
    <property type="evidence" value="ECO:0007669"/>
    <property type="project" value="UniProtKB-KW"/>
</dbReference>
<evidence type="ECO:0000313" key="14">
    <source>
        <dbReference type="EMBL" id="KAK5647732.1"/>
    </source>
</evidence>
<dbReference type="InterPro" id="IPR037227">
    <property type="entry name" value="EndoU-like"/>
</dbReference>
<dbReference type="GO" id="GO:0016829">
    <property type="term" value="F:lyase activity"/>
    <property type="evidence" value="ECO:0007669"/>
    <property type="project" value="UniProtKB-KW"/>
</dbReference>
<reference evidence="14 15" key="1">
    <citation type="journal article" date="2024" name="Insects">
        <title>An Improved Chromosome-Level Genome Assembly of the Firefly Pyrocoelia pectoralis.</title>
        <authorList>
            <person name="Fu X."/>
            <person name="Meyer-Rochow V.B."/>
            <person name="Ballantyne L."/>
            <person name="Zhu X."/>
        </authorList>
    </citation>
    <scope>NUCLEOTIDE SEQUENCE [LARGE SCALE GENOMIC DNA]</scope>
    <source>
        <strain evidence="14">XCY_ONT2</strain>
    </source>
</reference>
<organism evidence="14 15">
    <name type="scientific">Pyrocoelia pectoralis</name>
    <dbReference type="NCBI Taxonomy" id="417401"/>
    <lineage>
        <taxon>Eukaryota</taxon>
        <taxon>Metazoa</taxon>
        <taxon>Ecdysozoa</taxon>
        <taxon>Arthropoda</taxon>
        <taxon>Hexapoda</taxon>
        <taxon>Insecta</taxon>
        <taxon>Pterygota</taxon>
        <taxon>Neoptera</taxon>
        <taxon>Endopterygota</taxon>
        <taxon>Coleoptera</taxon>
        <taxon>Polyphaga</taxon>
        <taxon>Elateriformia</taxon>
        <taxon>Elateroidea</taxon>
        <taxon>Lampyridae</taxon>
        <taxon>Lampyrinae</taxon>
        <taxon>Pyrocoelia</taxon>
    </lineage>
</organism>
<dbReference type="SUPFAM" id="SSF142877">
    <property type="entry name" value="EndoU-like"/>
    <property type="match status" value="1"/>
</dbReference>
<comment type="caution">
    <text evidence="14">The sequence shown here is derived from an EMBL/GenBank/DDBJ whole genome shotgun (WGS) entry which is preliminary data.</text>
</comment>
<sequence length="313" mass="36353">MHFNIKIAYYILYAVVVIVVEIFLFRIVFTKLGHNNEPSYHNTTPTYDVTDNELRKFSEELLQRDDNNAFKYITVNYQSKTTSGSSQDLAPEPLLHVNKNVNTIQTINKIKRLYDNYLVSVDNNEVVTDEERQKQDDLLDTMINTNVMEYTRNFLVSKGVIGSEPREFKNVLKEIWFTLYPRKEGRLGSSGFEHIFLAEIKNSEVSGFHNWIYFNDRELKNNVNYLGYFNNLDFGNKGAIIKIHFTFQGHDKPEGSLFIGTSPEFEMALYSTCFLIRPDKECQLQLGGKRFIIRTYTFNHGGKKLIGSAFPEI</sequence>
<dbReference type="Proteomes" id="UP001329430">
    <property type="component" value="Chromosome 2"/>
</dbReference>
<comment type="cofactor">
    <cofactor evidence="1 11">
        <name>Mn(2+)</name>
        <dbReference type="ChEBI" id="CHEBI:29035"/>
    </cofactor>
</comment>
<name>A0AAN7ZLN5_9COLE</name>
<dbReference type="CDD" id="cd21159">
    <property type="entry name" value="XendoU"/>
    <property type="match status" value="1"/>
</dbReference>
<keyword evidence="9 11" id="KW-0464">Manganese</keyword>
<evidence type="ECO:0000256" key="5">
    <source>
        <dbReference type="ARBA" id="ARBA00022723"/>
    </source>
</evidence>
<comment type="subunit">
    <text evidence="3 11">Monomer.</text>
</comment>
<keyword evidence="12" id="KW-1133">Transmembrane helix</keyword>